<gene>
    <name evidence="3" type="primary">ureF</name>
    <name evidence="4" type="ORF">M9405_02540</name>
</gene>
<evidence type="ECO:0000256" key="3">
    <source>
        <dbReference type="HAMAP-Rule" id="MF_01385"/>
    </source>
</evidence>
<comment type="similarity">
    <text evidence="3">Belongs to the UreF family.</text>
</comment>
<dbReference type="InterPro" id="IPR002639">
    <property type="entry name" value="UreF"/>
</dbReference>
<evidence type="ECO:0000313" key="5">
    <source>
        <dbReference type="Proteomes" id="UP001056834"/>
    </source>
</evidence>
<name>A0ABY4SSQ1_9ENTR</name>
<dbReference type="Gene3D" id="1.10.4190.10">
    <property type="entry name" value="Urease accessory protein UreF"/>
    <property type="match status" value="1"/>
</dbReference>
<comment type="function">
    <text evidence="3">Required for maturation of urease via the functional incorporation of the urease nickel metallocenter.</text>
</comment>
<dbReference type="PIRSF" id="PIRSF009467">
    <property type="entry name" value="Ureas_acces_UreF"/>
    <property type="match status" value="1"/>
</dbReference>
<dbReference type="Proteomes" id="UP001056834">
    <property type="component" value="Chromosome"/>
</dbReference>
<dbReference type="PANTHER" id="PTHR33620">
    <property type="entry name" value="UREASE ACCESSORY PROTEIN F"/>
    <property type="match status" value="1"/>
</dbReference>
<keyword evidence="3" id="KW-0963">Cytoplasm</keyword>
<keyword evidence="5" id="KW-1185">Reference proteome</keyword>
<dbReference type="InterPro" id="IPR038277">
    <property type="entry name" value="UreF_sf"/>
</dbReference>
<evidence type="ECO:0000256" key="1">
    <source>
        <dbReference type="ARBA" id="ARBA00022988"/>
    </source>
</evidence>
<evidence type="ECO:0000256" key="2">
    <source>
        <dbReference type="ARBA" id="ARBA00023186"/>
    </source>
</evidence>
<dbReference type="PANTHER" id="PTHR33620:SF1">
    <property type="entry name" value="UREASE ACCESSORY PROTEIN F"/>
    <property type="match status" value="1"/>
</dbReference>
<dbReference type="EMBL" id="CP097762">
    <property type="protein sequence ID" value="URJ25004.1"/>
    <property type="molecule type" value="Genomic_DNA"/>
</dbReference>
<organism evidence="4 5">
    <name type="scientific">Candidatus Blochmannia ocreatus</name>
    <name type="common">nom. nud.</name>
    <dbReference type="NCBI Taxonomy" id="251538"/>
    <lineage>
        <taxon>Bacteria</taxon>
        <taxon>Pseudomonadati</taxon>
        <taxon>Pseudomonadota</taxon>
        <taxon>Gammaproteobacteria</taxon>
        <taxon>Enterobacterales</taxon>
        <taxon>Enterobacteriaceae</taxon>
        <taxon>ant endosymbionts</taxon>
        <taxon>Candidatus Blochmanniella</taxon>
    </lineage>
</organism>
<keyword evidence="2 3" id="KW-0143">Chaperone</keyword>
<sequence>MCIKQNSVSLLFLMQLISSNLPVGGFMYSRGLEWAIEYKLVNSEKTFCSWQEQWINGTLVYLDWPMLKRCYYYTKISDEKNFFQCTSHILSYRDTYELRLEEQQRGKAMKKLVLQWYPTLFTNQRNNTIWLLALERSGLASIAWLGCMCGIPLHNLALGYAYNMLEASVMVGLKLVLFGQSSAQSLLRYFITILPKAWEKSKTISDSELGSSFLLQSIASACHETQYCRLFRS</sequence>
<comment type="subunit">
    <text evidence="3">UreD, UreF and UreG form a complex that acts as a GTP-hydrolysis-dependent molecular chaperone, activating the urease apoprotein by helping to assemble the nickel containing metallocenter of UreC. The UreE protein probably delivers the nickel.</text>
</comment>
<evidence type="ECO:0000313" key="4">
    <source>
        <dbReference type="EMBL" id="URJ25004.1"/>
    </source>
</evidence>
<comment type="subcellular location">
    <subcellularLocation>
        <location evidence="3">Cytoplasm</location>
    </subcellularLocation>
</comment>
<proteinExistence type="inferred from homology"/>
<dbReference type="Pfam" id="PF01730">
    <property type="entry name" value="UreF"/>
    <property type="match status" value="1"/>
</dbReference>
<accession>A0ABY4SSQ1</accession>
<dbReference type="RefSeq" id="WP_250223135.1">
    <property type="nucleotide sequence ID" value="NZ_CP097762.1"/>
</dbReference>
<protein>
    <recommendedName>
        <fullName evidence="3">Urease accessory protein UreF</fullName>
    </recommendedName>
</protein>
<reference evidence="4" key="1">
    <citation type="submission" date="2022-05" db="EMBL/GenBank/DDBJ databases">
        <title>Impact of host demography and evolutionary history on endosymbiont molecular evolution: a test in carpenter ants (Genus Camponotus) and their Blochmannia endosymbionts.</title>
        <authorList>
            <person name="Manthey J.D."/>
            <person name="Giron J.C."/>
            <person name="Hruska J.P."/>
        </authorList>
    </citation>
    <scope>NUCLEOTIDE SEQUENCE</scope>
    <source>
        <strain evidence="4">C-006</strain>
    </source>
</reference>
<dbReference type="HAMAP" id="MF_01385">
    <property type="entry name" value="UreF"/>
    <property type="match status" value="1"/>
</dbReference>
<keyword evidence="1 3" id="KW-0996">Nickel insertion</keyword>